<dbReference type="EMBL" id="KU878088">
    <property type="protein sequence ID" value="AMS01144.1"/>
    <property type="molecule type" value="Genomic_DNA"/>
</dbReference>
<evidence type="ECO:0000313" key="1">
    <source>
        <dbReference type="EMBL" id="AMS01144.1"/>
    </source>
</evidence>
<dbReference type="Proteomes" id="UP000202618">
    <property type="component" value="Segment"/>
</dbReference>
<dbReference type="RefSeq" id="YP_009282964.1">
    <property type="nucleotide sequence ID" value="NC_031039.1"/>
</dbReference>
<dbReference type="GeneID" id="29058778"/>
<sequence>MGRFDPVTYKSLANEDNTFNRLRQKTWGVFIVSEYKETDGEPVPVNASSMKEEYTLFGIESSNLAKRDYSIKDYDPNAIIPKTGPEGEEIKTILNVSILKDGATKLGTKRILDGSIFKDNQPYYADSDLLYDNVKIYYYYSKVKDYSWNLVLLTKSLQEAKDKVNDWLRLPEIGSNYPLAGINSIMITEIVPSDSIIEL</sequence>
<organism evidence="1 2">
    <name type="scientific">Bacillus phage AR9</name>
    <dbReference type="NCBI Taxonomy" id="1815509"/>
    <lineage>
        <taxon>Viruses</taxon>
        <taxon>Duplodnaviria</taxon>
        <taxon>Heunggongvirae</taxon>
        <taxon>Uroviricota</taxon>
        <taxon>Caudoviricetes</taxon>
        <taxon>Takahashivirus</taxon>
        <taxon>Bacillus phage PBS1</taxon>
    </lineage>
</organism>
<dbReference type="KEGG" id="vg:29058778"/>
<accession>A0A172JHW7</accession>
<name>A0A172JHW7_BPPB1</name>
<evidence type="ECO:0000313" key="2">
    <source>
        <dbReference type="Proteomes" id="UP000202618"/>
    </source>
</evidence>
<reference evidence="1 2" key="1">
    <citation type="journal article" date="2016" name="Virology">
        <title>The genome of AR9, a giant transducing Bacillus phage encoding two multisubunit RNA polymerases.</title>
        <authorList>
            <person name="Lavysh D."/>
            <person name="Sokolova M."/>
            <person name="Minakhin L."/>
            <person name="Yakunina M."/>
            <person name="Artamonova T."/>
            <person name="Kozyavkin S."/>
            <person name="Makarova K.S."/>
            <person name="Koonin E.V."/>
            <person name="Severinov K."/>
        </authorList>
    </citation>
    <scope>NUCLEOTIDE SEQUENCE [LARGE SCALE GENOMIC DNA]</scope>
</reference>
<proteinExistence type="predicted"/>
<protein>
    <submittedName>
        <fullName evidence="1">Virion protein</fullName>
    </submittedName>
</protein>
<gene>
    <name evidence="1" type="ORF">AR9_g060</name>
</gene>